<dbReference type="InterPro" id="IPR016072">
    <property type="entry name" value="Skp1_comp_dimer"/>
</dbReference>
<dbReference type="SMART" id="SM00512">
    <property type="entry name" value="Skp1"/>
    <property type="match status" value="1"/>
</dbReference>
<dbReference type="InterPro" id="IPR016897">
    <property type="entry name" value="SKP1"/>
</dbReference>
<gene>
    <name evidence="5" type="ORF">PENTCL1PPCAC_20790</name>
</gene>
<sequence length="105" mass="12275">MPIPLPNVKGATLEKVITWLKQYKDTPIPPEKEDDGERNSEDINEYDRGFMAKCKQDEIFEVMLAANYLDVKELLEVTVKTMANELKKCKDHLEIRKNFNIKNDF</sequence>
<dbReference type="GO" id="GO:0006511">
    <property type="term" value="P:ubiquitin-dependent protein catabolic process"/>
    <property type="evidence" value="ECO:0007669"/>
    <property type="project" value="InterPro"/>
</dbReference>
<proteinExistence type="inferred from homology"/>
<dbReference type="Gene3D" id="3.30.710.10">
    <property type="entry name" value="Potassium Channel Kv1.1, Chain A"/>
    <property type="match status" value="1"/>
</dbReference>
<evidence type="ECO:0000259" key="4">
    <source>
        <dbReference type="Pfam" id="PF03931"/>
    </source>
</evidence>
<reference evidence="5" key="1">
    <citation type="submission" date="2023-10" db="EMBL/GenBank/DDBJ databases">
        <title>Genome assembly of Pristionchus species.</title>
        <authorList>
            <person name="Yoshida K."/>
            <person name="Sommer R.J."/>
        </authorList>
    </citation>
    <scope>NUCLEOTIDE SEQUENCE</scope>
    <source>
        <strain evidence="5">RS0144</strain>
    </source>
</reference>
<evidence type="ECO:0000259" key="3">
    <source>
        <dbReference type="Pfam" id="PF01466"/>
    </source>
</evidence>
<organism evidence="5 6">
    <name type="scientific">Pristionchus entomophagus</name>
    <dbReference type="NCBI Taxonomy" id="358040"/>
    <lineage>
        <taxon>Eukaryota</taxon>
        <taxon>Metazoa</taxon>
        <taxon>Ecdysozoa</taxon>
        <taxon>Nematoda</taxon>
        <taxon>Chromadorea</taxon>
        <taxon>Rhabditida</taxon>
        <taxon>Rhabditina</taxon>
        <taxon>Diplogasteromorpha</taxon>
        <taxon>Diplogasteroidea</taxon>
        <taxon>Neodiplogasteridae</taxon>
        <taxon>Pristionchus</taxon>
    </lineage>
</organism>
<dbReference type="Pfam" id="PF01466">
    <property type="entry name" value="Skp1"/>
    <property type="match status" value="1"/>
</dbReference>
<evidence type="ECO:0000256" key="2">
    <source>
        <dbReference type="ARBA" id="ARBA00022786"/>
    </source>
</evidence>
<dbReference type="InterPro" id="IPR001232">
    <property type="entry name" value="SKP1-like"/>
</dbReference>
<accession>A0AAV5TVR1</accession>
<dbReference type="InterPro" id="IPR016073">
    <property type="entry name" value="Skp1_comp_POZ"/>
</dbReference>
<name>A0AAV5TVR1_9BILA</name>
<dbReference type="Pfam" id="PF03931">
    <property type="entry name" value="Skp1_POZ"/>
    <property type="match status" value="1"/>
</dbReference>
<dbReference type="SUPFAM" id="SSF54695">
    <property type="entry name" value="POZ domain"/>
    <property type="match status" value="1"/>
</dbReference>
<dbReference type="Proteomes" id="UP001432027">
    <property type="component" value="Unassembled WGS sequence"/>
</dbReference>
<comment type="similarity">
    <text evidence="1">Belongs to the SKP1 family.</text>
</comment>
<dbReference type="InterPro" id="IPR036296">
    <property type="entry name" value="SKP1-like_dim_sf"/>
</dbReference>
<evidence type="ECO:0000313" key="6">
    <source>
        <dbReference type="Proteomes" id="UP001432027"/>
    </source>
</evidence>
<evidence type="ECO:0008006" key="7">
    <source>
        <dbReference type="Google" id="ProtNLM"/>
    </source>
</evidence>
<dbReference type="AlphaFoldDB" id="A0AAV5TVR1"/>
<feature type="non-terminal residue" evidence="5">
    <location>
        <position position="105"/>
    </location>
</feature>
<comment type="caution">
    <text evidence="5">The sequence shown here is derived from an EMBL/GenBank/DDBJ whole genome shotgun (WGS) entry which is preliminary data.</text>
</comment>
<feature type="domain" description="SKP1 component dimerisation" evidence="3">
    <location>
        <begin position="72"/>
        <end position="105"/>
    </location>
</feature>
<feature type="domain" description="SKP1 component POZ" evidence="4">
    <location>
        <begin position="2"/>
        <end position="24"/>
    </location>
</feature>
<protein>
    <recommendedName>
        <fullName evidence="7">Skp1-related protein</fullName>
    </recommendedName>
</protein>
<dbReference type="SUPFAM" id="SSF81382">
    <property type="entry name" value="Skp1 dimerisation domain-like"/>
    <property type="match status" value="1"/>
</dbReference>
<keyword evidence="6" id="KW-1185">Reference proteome</keyword>
<dbReference type="InterPro" id="IPR011333">
    <property type="entry name" value="SKP1/BTB/POZ_sf"/>
</dbReference>
<evidence type="ECO:0000256" key="1">
    <source>
        <dbReference type="ARBA" id="ARBA00009993"/>
    </source>
</evidence>
<evidence type="ECO:0000313" key="5">
    <source>
        <dbReference type="EMBL" id="GMS98615.1"/>
    </source>
</evidence>
<dbReference type="EMBL" id="BTSX01000005">
    <property type="protein sequence ID" value="GMS98615.1"/>
    <property type="molecule type" value="Genomic_DNA"/>
</dbReference>
<dbReference type="PANTHER" id="PTHR11165">
    <property type="entry name" value="SKP1"/>
    <property type="match status" value="1"/>
</dbReference>
<keyword evidence="2" id="KW-0833">Ubl conjugation pathway</keyword>